<comment type="catalytic activity">
    <reaction evidence="2">
        <text>6-hydroxymethyl-7,8-dihydropterin + ATP = (7,8-dihydropterin-6-yl)methyl diphosphate + AMP + H(+)</text>
        <dbReference type="Rhea" id="RHEA:11412"/>
        <dbReference type="ChEBI" id="CHEBI:15378"/>
        <dbReference type="ChEBI" id="CHEBI:30616"/>
        <dbReference type="ChEBI" id="CHEBI:44841"/>
        <dbReference type="ChEBI" id="CHEBI:72950"/>
        <dbReference type="ChEBI" id="CHEBI:456215"/>
        <dbReference type="EC" id="2.7.6.3"/>
    </reaction>
</comment>
<dbReference type="GO" id="GO:0046656">
    <property type="term" value="P:folic acid biosynthetic process"/>
    <property type="evidence" value="ECO:0007669"/>
    <property type="project" value="UniProtKB-KW"/>
</dbReference>
<evidence type="ECO:0000256" key="8">
    <source>
        <dbReference type="ARBA" id="ARBA00022679"/>
    </source>
</evidence>
<dbReference type="CDD" id="cd00483">
    <property type="entry name" value="HPPK"/>
    <property type="match status" value="1"/>
</dbReference>
<dbReference type="NCBIfam" id="TIGR01498">
    <property type="entry name" value="folK"/>
    <property type="match status" value="1"/>
</dbReference>
<comment type="pathway">
    <text evidence="4">Cofactor biosynthesis; tetrahydrofolate biosynthesis; 7,8-dihydrofolate from 2-amino-4-hydroxy-6-hydroxymethyl-7,8-dihydropteridine diphosphate and 4-aminobenzoate: step 1/2.</text>
</comment>
<keyword evidence="8" id="KW-0808">Transferase</keyword>
<dbReference type="GO" id="GO:0004156">
    <property type="term" value="F:dihydropteroate synthase activity"/>
    <property type="evidence" value="ECO:0007669"/>
    <property type="project" value="UniProtKB-EC"/>
</dbReference>
<dbReference type="GO" id="GO:0005829">
    <property type="term" value="C:cytosol"/>
    <property type="evidence" value="ECO:0007669"/>
    <property type="project" value="TreeGrafter"/>
</dbReference>
<dbReference type="GO" id="GO:0005524">
    <property type="term" value="F:ATP binding"/>
    <property type="evidence" value="ECO:0007669"/>
    <property type="project" value="UniProtKB-KW"/>
</dbReference>
<keyword evidence="10" id="KW-0547">Nucleotide-binding</keyword>
<keyword evidence="14" id="KW-0289">Folate biosynthesis</keyword>
<evidence type="ECO:0000256" key="6">
    <source>
        <dbReference type="ARBA" id="ARBA00009503"/>
    </source>
</evidence>
<proteinExistence type="inferred from homology"/>
<evidence type="ECO:0000256" key="12">
    <source>
        <dbReference type="ARBA" id="ARBA00022840"/>
    </source>
</evidence>
<dbReference type="RefSeq" id="WP_114548808.1">
    <property type="nucleotide sequence ID" value="NZ_PPUT01000009.1"/>
</dbReference>
<dbReference type="SUPFAM" id="SSF51717">
    <property type="entry name" value="Dihydropteroate synthetase-like"/>
    <property type="match status" value="1"/>
</dbReference>
<dbReference type="GO" id="GO:0046654">
    <property type="term" value="P:tetrahydrofolate biosynthetic process"/>
    <property type="evidence" value="ECO:0007669"/>
    <property type="project" value="UniProtKB-UniPathway"/>
</dbReference>
<dbReference type="AlphaFoldDB" id="A0A369P338"/>
<gene>
    <name evidence="17" type="ORF">C1850_04845</name>
</gene>
<name>A0A369P338_9ACTN</name>
<comment type="similarity">
    <text evidence="7">In the C-terminal section; belongs to the DHPS family.</text>
</comment>
<dbReference type="GO" id="GO:0046872">
    <property type="term" value="F:metal ion binding"/>
    <property type="evidence" value="ECO:0007669"/>
    <property type="project" value="UniProtKB-KW"/>
</dbReference>
<dbReference type="GO" id="GO:0016301">
    <property type="term" value="F:kinase activity"/>
    <property type="evidence" value="ECO:0007669"/>
    <property type="project" value="UniProtKB-KW"/>
</dbReference>
<keyword evidence="12" id="KW-0067">ATP-binding</keyword>
<evidence type="ECO:0000256" key="1">
    <source>
        <dbReference type="ARBA" id="ARBA00000012"/>
    </source>
</evidence>
<evidence type="ECO:0000256" key="9">
    <source>
        <dbReference type="ARBA" id="ARBA00022723"/>
    </source>
</evidence>
<dbReference type="CDD" id="cd00739">
    <property type="entry name" value="DHPS"/>
    <property type="match status" value="1"/>
</dbReference>
<evidence type="ECO:0000256" key="10">
    <source>
        <dbReference type="ARBA" id="ARBA00022741"/>
    </source>
</evidence>
<evidence type="ECO:0000256" key="14">
    <source>
        <dbReference type="ARBA" id="ARBA00022909"/>
    </source>
</evidence>
<keyword evidence="11" id="KW-0418">Kinase</keyword>
<dbReference type="PANTHER" id="PTHR20941">
    <property type="entry name" value="FOLATE SYNTHESIS PROTEINS"/>
    <property type="match status" value="1"/>
</dbReference>
<comment type="catalytic activity">
    <reaction evidence="1">
        <text>(7,8-dihydropterin-6-yl)methyl diphosphate + 4-aminobenzoate = 7,8-dihydropteroate + diphosphate</text>
        <dbReference type="Rhea" id="RHEA:19949"/>
        <dbReference type="ChEBI" id="CHEBI:17836"/>
        <dbReference type="ChEBI" id="CHEBI:17839"/>
        <dbReference type="ChEBI" id="CHEBI:33019"/>
        <dbReference type="ChEBI" id="CHEBI:72950"/>
        <dbReference type="EC" id="2.5.1.15"/>
    </reaction>
</comment>
<sequence>MIWHCGQYDFDTSTPLIMGILNVTPDSFSDGGAYLDPEAAVEHGLDMVRAGAAIVDVGGESTRPGATPVTPEEEWNRIGDVVAALVEAGICVSVDTRHAEVATRALHAGASIVNDVSGFRDPAMVEAVRRCGCGCVVMHMKGEPATMQNDPVYEDVVAEVRDYLRDAAAALEAAGVDRSRICVDPGPGFGKTPKQTIELMRNLHEIVHLGYPVMVAVSRKRFVGEAYQVEELHDRDVASAAEALLACELGASVVRTHNVEMTVAALKDLRPAVLLGLGSNVALVAEPGEETEAKIAQLNLAVGHLCSLPDTQIVDMSSFYESEPAYYEDQDAFVNAVVLLRSGLPPKELLGYLHSIENSLGRVRAIENGPRTLDIDILDYQMYVASDDELTLPHPRVTERDFVVKPVLEILPGWELADGTPVGRVPEAERVGKARRI</sequence>
<keyword evidence="13" id="KW-0460">Magnesium</keyword>
<evidence type="ECO:0000256" key="7">
    <source>
        <dbReference type="ARBA" id="ARBA00009951"/>
    </source>
</evidence>
<dbReference type="PROSITE" id="PS50972">
    <property type="entry name" value="PTERIN_BINDING"/>
    <property type="match status" value="1"/>
</dbReference>
<evidence type="ECO:0000256" key="15">
    <source>
        <dbReference type="ARBA" id="ARBA00023268"/>
    </source>
</evidence>
<reference evidence="17 18" key="1">
    <citation type="journal article" date="2018" name="Elife">
        <title>Discovery and characterization of a prevalent human gut bacterial enzyme sufficient for the inactivation of a family of plant toxins.</title>
        <authorList>
            <person name="Koppel N."/>
            <person name="Bisanz J.E."/>
            <person name="Pandelia M.E."/>
            <person name="Turnbaugh P.J."/>
            <person name="Balskus E.P."/>
        </authorList>
    </citation>
    <scope>NUCLEOTIDE SEQUENCE [LARGE SCALE GENOMIC DNA]</scope>
    <source>
        <strain evidence="17 18">OB21 GAM 11</strain>
    </source>
</reference>
<evidence type="ECO:0000256" key="2">
    <source>
        <dbReference type="ARBA" id="ARBA00000198"/>
    </source>
</evidence>
<dbReference type="PANTHER" id="PTHR20941:SF1">
    <property type="entry name" value="FOLIC ACID SYNTHESIS PROTEIN FOL1"/>
    <property type="match status" value="1"/>
</dbReference>
<evidence type="ECO:0000256" key="3">
    <source>
        <dbReference type="ARBA" id="ARBA00001946"/>
    </source>
</evidence>
<dbReference type="InterPro" id="IPR000489">
    <property type="entry name" value="Pterin-binding_dom"/>
</dbReference>
<dbReference type="Gene3D" id="3.20.20.20">
    <property type="entry name" value="Dihydropteroate synthase-like"/>
    <property type="match status" value="1"/>
</dbReference>
<keyword evidence="9" id="KW-0479">Metal-binding</keyword>
<comment type="cofactor">
    <cofactor evidence="3">
        <name>Mg(2+)</name>
        <dbReference type="ChEBI" id="CHEBI:18420"/>
    </cofactor>
</comment>
<evidence type="ECO:0000313" key="18">
    <source>
        <dbReference type="Proteomes" id="UP000253805"/>
    </source>
</evidence>
<dbReference type="Proteomes" id="UP000253805">
    <property type="component" value="Unassembled WGS sequence"/>
</dbReference>
<dbReference type="SUPFAM" id="SSF55083">
    <property type="entry name" value="6-hydroxymethyl-7,8-dihydropterin pyrophosphokinase, HPPK"/>
    <property type="match status" value="1"/>
</dbReference>
<dbReference type="EMBL" id="PPUT01000009">
    <property type="protein sequence ID" value="RDC45446.1"/>
    <property type="molecule type" value="Genomic_DNA"/>
</dbReference>
<protein>
    <submittedName>
        <fullName evidence="17">Dihydropteroate synthase</fullName>
    </submittedName>
</protein>
<evidence type="ECO:0000256" key="13">
    <source>
        <dbReference type="ARBA" id="ARBA00022842"/>
    </source>
</evidence>
<comment type="similarity">
    <text evidence="6">Belongs to the DHPS family.</text>
</comment>
<organism evidence="17 18">
    <name type="scientific">Adlercreutzia equolifaciens subsp. celatus</name>
    <dbReference type="NCBI Taxonomy" id="394340"/>
    <lineage>
        <taxon>Bacteria</taxon>
        <taxon>Bacillati</taxon>
        <taxon>Actinomycetota</taxon>
        <taxon>Coriobacteriia</taxon>
        <taxon>Eggerthellales</taxon>
        <taxon>Eggerthellaceae</taxon>
        <taxon>Adlercreutzia</taxon>
    </lineage>
</organism>
<evidence type="ECO:0000256" key="5">
    <source>
        <dbReference type="ARBA" id="ARBA00005051"/>
    </source>
</evidence>
<dbReference type="NCBIfam" id="TIGR01496">
    <property type="entry name" value="DHPS"/>
    <property type="match status" value="1"/>
</dbReference>
<evidence type="ECO:0000313" key="17">
    <source>
        <dbReference type="EMBL" id="RDC45446.1"/>
    </source>
</evidence>
<dbReference type="Pfam" id="PF01288">
    <property type="entry name" value="HPPK"/>
    <property type="match status" value="1"/>
</dbReference>
<feature type="domain" description="Pterin-binding" evidence="16">
    <location>
        <begin position="15"/>
        <end position="267"/>
    </location>
</feature>
<dbReference type="InterPro" id="IPR045031">
    <property type="entry name" value="DHP_synth-like"/>
</dbReference>
<dbReference type="InterPro" id="IPR011005">
    <property type="entry name" value="Dihydropteroate_synth-like_sf"/>
</dbReference>
<comment type="pathway">
    <text evidence="5">Cofactor biosynthesis; tetrahydrofolate biosynthesis; 2-amino-4-hydroxy-6-hydroxymethyl-7,8-dihydropteridine diphosphate from 7,8-dihydroneopterin triphosphate: step 4/4.</text>
</comment>
<dbReference type="PROSITE" id="PS00793">
    <property type="entry name" value="DHPS_2"/>
    <property type="match status" value="1"/>
</dbReference>
<dbReference type="InterPro" id="IPR000550">
    <property type="entry name" value="Hppk"/>
</dbReference>
<comment type="caution">
    <text evidence="17">The sequence shown here is derived from an EMBL/GenBank/DDBJ whole genome shotgun (WGS) entry which is preliminary data.</text>
</comment>
<dbReference type="InterPro" id="IPR006390">
    <property type="entry name" value="DHP_synth_dom"/>
</dbReference>
<dbReference type="InterPro" id="IPR035907">
    <property type="entry name" value="Hppk_sf"/>
</dbReference>
<dbReference type="Pfam" id="PF00809">
    <property type="entry name" value="Pterin_bind"/>
    <property type="match status" value="1"/>
</dbReference>
<dbReference type="UniPathway" id="UPA00077">
    <property type="reaction ID" value="UER00155"/>
</dbReference>
<dbReference type="PROSITE" id="PS00792">
    <property type="entry name" value="DHPS_1"/>
    <property type="match status" value="1"/>
</dbReference>
<evidence type="ECO:0000259" key="16">
    <source>
        <dbReference type="PROSITE" id="PS50972"/>
    </source>
</evidence>
<keyword evidence="15" id="KW-0511">Multifunctional enzyme</keyword>
<accession>A0A369P338</accession>
<evidence type="ECO:0000256" key="11">
    <source>
        <dbReference type="ARBA" id="ARBA00022777"/>
    </source>
</evidence>
<evidence type="ECO:0000256" key="4">
    <source>
        <dbReference type="ARBA" id="ARBA00004763"/>
    </source>
</evidence>
<dbReference type="GO" id="GO:0003848">
    <property type="term" value="F:2-amino-4-hydroxy-6-hydroxymethyldihydropteridine diphosphokinase activity"/>
    <property type="evidence" value="ECO:0007669"/>
    <property type="project" value="UniProtKB-EC"/>
</dbReference>
<dbReference type="Gene3D" id="3.30.70.560">
    <property type="entry name" value="7,8-Dihydro-6-hydroxymethylpterin-pyrophosphokinase HPPK"/>
    <property type="match status" value="1"/>
</dbReference>